<evidence type="ECO:0000256" key="14">
    <source>
        <dbReference type="RuleBase" id="RU000461"/>
    </source>
</evidence>
<feature type="binding site" description="axial binding residue" evidence="13">
    <location>
        <position position="453"/>
    </location>
    <ligand>
        <name>heme</name>
        <dbReference type="ChEBI" id="CHEBI:30413"/>
    </ligand>
    <ligandPart>
        <name>Fe</name>
        <dbReference type="ChEBI" id="CHEBI:18248"/>
    </ligandPart>
</feature>
<keyword evidence="4 15" id="KW-0812">Transmembrane</keyword>
<keyword evidence="6 15" id="KW-1133">Transmembrane helix</keyword>
<dbReference type="PANTHER" id="PTHR24286:SF228">
    <property type="entry name" value="C-22 STEROL DESATURASE ERG5"/>
    <property type="match status" value="1"/>
</dbReference>
<dbReference type="Gene3D" id="1.10.630.10">
    <property type="entry name" value="Cytochrome P450"/>
    <property type="match status" value="1"/>
</dbReference>
<evidence type="ECO:0000256" key="3">
    <source>
        <dbReference type="ARBA" id="ARBA00010617"/>
    </source>
</evidence>
<dbReference type="GO" id="GO:0004497">
    <property type="term" value="F:monooxygenase activity"/>
    <property type="evidence" value="ECO:0007669"/>
    <property type="project" value="UniProtKB-KW"/>
</dbReference>
<evidence type="ECO:0000256" key="7">
    <source>
        <dbReference type="ARBA" id="ARBA00023002"/>
    </source>
</evidence>
<comment type="catalytic activity">
    <reaction evidence="12">
        <text>5-dehydroepisterol + NADPH + O2 + H(+) = ergosta-5,7,22,24(28)-tetraen-3beta-ol + NADP(+) + 2 H2O</text>
        <dbReference type="Rhea" id="RHEA:33467"/>
        <dbReference type="ChEBI" id="CHEBI:15377"/>
        <dbReference type="ChEBI" id="CHEBI:15378"/>
        <dbReference type="ChEBI" id="CHEBI:15379"/>
        <dbReference type="ChEBI" id="CHEBI:18249"/>
        <dbReference type="ChEBI" id="CHEBI:52972"/>
        <dbReference type="ChEBI" id="CHEBI:57783"/>
        <dbReference type="ChEBI" id="CHEBI:58349"/>
        <dbReference type="EC" id="1.14.19.41"/>
    </reaction>
</comment>
<keyword evidence="15" id="KW-0472">Membrane</keyword>
<dbReference type="InterPro" id="IPR017972">
    <property type="entry name" value="Cyt_P450_CS"/>
</dbReference>
<evidence type="ECO:0000256" key="12">
    <source>
        <dbReference type="ARBA" id="ARBA00047463"/>
    </source>
</evidence>
<dbReference type="Proteomes" id="UP001187192">
    <property type="component" value="Unassembled WGS sequence"/>
</dbReference>
<dbReference type="Pfam" id="PF00067">
    <property type="entry name" value="p450"/>
    <property type="match status" value="1"/>
</dbReference>
<organism evidence="16 18">
    <name type="scientific">Ficus carica</name>
    <name type="common">Common fig</name>
    <dbReference type="NCBI Taxonomy" id="3494"/>
    <lineage>
        <taxon>Eukaryota</taxon>
        <taxon>Viridiplantae</taxon>
        <taxon>Streptophyta</taxon>
        <taxon>Embryophyta</taxon>
        <taxon>Tracheophyta</taxon>
        <taxon>Spermatophyta</taxon>
        <taxon>Magnoliopsida</taxon>
        <taxon>eudicotyledons</taxon>
        <taxon>Gunneridae</taxon>
        <taxon>Pentapetalae</taxon>
        <taxon>rosids</taxon>
        <taxon>fabids</taxon>
        <taxon>Rosales</taxon>
        <taxon>Moraceae</taxon>
        <taxon>Ficeae</taxon>
        <taxon>Ficus</taxon>
    </lineage>
</organism>
<evidence type="ECO:0000256" key="9">
    <source>
        <dbReference type="ARBA" id="ARBA00023033"/>
    </source>
</evidence>
<reference evidence="16" key="1">
    <citation type="submission" date="2023-07" db="EMBL/GenBank/DDBJ databases">
        <title>draft genome sequence of fig (Ficus carica).</title>
        <authorList>
            <person name="Takahashi T."/>
            <person name="Nishimura K."/>
        </authorList>
    </citation>
    <scope>NUCLEOTIDE SEQUENCE</scope>
</reference>
<dbReference type="GO" id="GO:0020037">
    <property type="term" value="F:heme binding"/>
    <property type="evidence" value="ECO:0007669"/>
    <property type="project" value="InterPro"/>
</dbReference>
<keyword evidence="8 13" id="KW-0408">Iron</keyword>
<dbReference type="PRINTS" id="PR00465">
    <property type="entry name" value="EP450IV"/>
</dbReference>
<dbReference type="GO" id="GO:0005506">
    <property type="term" value="F:iron ion binding"/>
    <property type="evidence" value="ECO:0007669"/>
    <property type="project" value="InterPro"/>
</dbReference>
<dbReference type="CDD" id="cd11082">
    <property type="entry name" value="CYP61_CYP710"/>
    <property type="match status" value="1"/>
</dbReference>
<dbReference type="InterPro" id="IPR036396">
    <property type="entry name" value="Cyt_P450_sf"/>
</dbReference>
<keyword evidence="9 14" id="KW-0503">Monooxygenase</keyword>
<dbReference type="GO" id="GO:0000249">
    <property type="term" value="F:C-22 sterol desaturase (NADPH) activity"/>
    <property type="evidence" value="ECO:0007669"/>
    <property type="project" value="UniProtKB-EC"/>
</dbReference>
<comment type="cofactor">
    <cofactor evidence="1 13">
        <name>heme</name>
        <dbReference type="ChEBI" id="CHEBI:30413"/>
    </cofactor>
</comment>
<protein>
    <recommendedName>
        <fullName evidence="10">sterol 22-desaturase</fullName>
        <ecNumber evidence="10">1.14.19.41</ecNumber>
    </recommendedName>
    <alternativeName>
        <fullName evidence="11">C-22 sterol desaturase</fullName>
    </alternativeName>
</protein>
<dbReference type="EMBL" id="BTGU01000392">
    <property type="protein sequence ID" value="GMN67007.1"/>
    <property type="molecule type" value="Genomic_DNA"/>
</dbReference>
<dbReference type="PRINTS" id="PR00385">
    <property type="entry name" value="P450"/>
</dbReference>
<proteinExistence type="inferred from homology"/>
<dbReference type="PROSITE" id="PS00086">
    <property type="entry name" value="CYTOCHROME_P450"/>
    <property type="match status" value="1"/>
</dbReference>
<evidence type="ECO:0000256" key="1">
    <source>
        <dbReference type="ARBA" id="ARBA00001971"/>
    </source>
</evidence>
<dbReference type="Gramene" id="FCD_00020126-RA">
    <property type="protein sequence ID" value="FCD_00020126-RA:cds"/>
    <property type="gene ID" value="FCD_00020126"/>
</dbReference>
<evidence type="ECO:0000313" key="18">
    <source>
        <dbReference type="Proteomes" id="UP001187192"/>
    </source>
</evidence>
<dbReference type="AlphaFoldDB" id="A0AA88JAT8"/>
<evidence type="ECO:0000313" key="17">
    <source>
        <dbReference type="EMBL" id="GMN67007.1"/>
    </source>
</evidence>
<evidence type="ECO:0000256" key="11">
    <source>
        <dbReference type="ARBA" id="ARBA00041546"/>
    </source>
</evidence>
<comment type="caution">
    <text evidence="16">The sequence shown here is derived from an EMBL/GenBank/DDBJ whole genome shotgun (WGS) entry which is preliminary data.</text>
</comment>
<evidence type="ECO:0000256" key="8">
    <source>
        <dbReference type="ARBA" id="ARBA00023004"/>
    </source>
</evidence>
<sequence>MTINNSILSSLSPLFPYFLSLLIFFLFLEQISYLKKKRFVPGPALVLPFIGNVVGLVRDPTAFWDHQSAVAKSSGLGFCADYVIGKFIVFIRDTELSHKIFANVRPDAFALIGHPFGKKLFGDHNIIYMTGQEHKDLRRRIAPNFTPRALSTYTALQQIIILDHLKKWERLSNKTSSSSSSSPITLRFLVRDMNLETSQTVFVGPYLGPEARERFKADYNFFNVGLMKLPIDFPGTAFRNARLAVSRLVETLSGCAQRSRRRVESGDHEPTCLVDFWMQETVREEAAAAGAGLPKPDNVSDFHIGSYLFDFLFAAQDASTSSLLWAVALLESHPEVLRKVREEVAGLWTPESGSLITAEMLASMKYTHAVAREVIRYRAPATLVPHIAAVDFPLTESYTVPKGAIVFPSAYESCLQGFTEADRFDPNRYSDERQEDRVYKRNYLAFGAGAHQCLGQRYAINHLVLFIAMFTTLLDFERHRTDGCDDIVYVPTICPKDDCKVSLRRRCNRWPEFASP</sequence>
<dbReference type="FunFam" id="1.10.630.10:FF:000021">
    <property type="entry name" value="Cytochrome P450 61"/>
    <property type="match status" value="1"/>
</dbReference>
<evidence type="ECO:0000256" key="15">
    <source>
        <dbReference type="SAM" id="Phobius"/>
    </source>
</evidence>
<dbReference type="InterPro" id="IPR002403">
    <property type="entry name" value="Cyt_P450_E_grp-IV"/>
</dbReference>
<keyword evidence="5 13" id="KW-0479">Metal-binding</keyword>
<dbReference type="PANTHER" id="PTHR24286">
    <property type="entry name" value="CYTOCHROME P450 26"/>
    <property type="match status" value="1"/>
</dbReference>
<dbReference type="GO" id="GO:0016125">
    <property type="term" value="P:sterol metabolic process"/>
    <property type="evidence" value="ECO:0007669"/>
    <property type="project" value="TreeGrafter"/>
</dbReference>
<accession>A0AA88JAT8</accession>
<dbReference type="EC" id="1.14.19.41" evidence="10"/>
<keyword evidence="13 14" id="KW-0349">Heme</keyword>
<keyword evidence="18" id="KW-1185">Reference proteome</keyword>
<dbReference type="InterPro" id="IPR001128">
    <property type="entry name" value="Cyt_P450"/>
</dbReference>
<keyword evidence="7 14" id="KW-0560">Oxidoreductase</keyword>
<evidence type="ECO:0000256" key="2">
    <source>
        <dbReference type="ARBA" id="ARBA00004167"/>
    </source>
</evidence>
<gene>
    <name evidence="16" type="ORF">TIFTF001_036060</name>
    <name evidence="17" type="ORF">TIFTF001_036068</name>
</gene>
<comment type="subcellular location">
    <subcellularLocation>
        <location evidence="2">Membrane</location>
        <topology evidence="2">Single-pass membrane protein</topology>
    </subcellularLocation>
</comment>
<dbReference type="SUPFAM" id="SSF48264">
    <property type="entry name" value="Cytochrome P450"/>
    <property type="match status" value="1"/>
</dbReference>
<evidence type="ECO:0000256" key="13">
    <source>
        <dbReference type="PIRSR" id="PIRSR602403-1"/>
    </source>
</evidence>
<evidence type="ECO:0000256" key="6">
    <source>
        <dbReference type="ARBA" id="ARBA00022989"/>
    </source>
</evidence>
<dbReference type="GO" id="GO:0016020">
    <property type="term" value="C:membrane"/>
    <property type="evidence" value="ECO:0007669"/>
    <property type="project" value="UniProtKB-SubCell"/>
</dbReference>
<comment type="similarity">
    <text evidence="3 14">Belongs to the cytochrome P450 family.</text>
</comment>
<evidence type="ECO:0000313" key="16">
    <source>
        <dbReference type="EMBL" id="GMN66997.1"/>
    </source>
</evidence>
<name>A0AA88JAT8_FICCA</name>
<dbReference type="EMBL" id="BTGU01000391">
    <property type="protein sequence ID" value="GMN66997.1"/>
    <property type="molecule type" value="Genomic_DNA"/>
</dbReference>
<feature type="transmembrane region" description="Helical" evidence="15">
    <location>
        <begin position="6"/>
        <end position="28"/>
    </location>
</feature>
<evidence type="ECO:0000256" key="10">
    <source>
        <dbReference type="ARBA" id="ARBA00039038"/>
    </source>
</evidence>
<evidence type="ECO:0000256" key="4">
    <source>
        <dbReference type="ARBA" id="ARBA00022692"/>
    </source>
</evidence>
<evidence type="ECO:0000256" key="5">
    <source>
        <dbReference type="ARBA" id="ARBA00022723"/>
    </source>
</evidence>